<gene>
    <name evidence="2" type="ORF">LIER_41975</name>
</gene>
<protein>
    <submittedName>
        <fullName evidence="2">Uncharacterized protein</fullName>
    </submittedName>
</protein>
<keyword evidence="3" id="KW-1185">Reference proteome</keyword>
<proteinExistence type="predicted"/>
<dbReference type="AlphaFoldDB" id="A0AAV3RIZ0"/>
<evidence type="ECO:0000313" key="2">
    <source>
        <dbReference type="EMBL" id="GAA0175785.1"/>
    </source>
</evidence>
<reference evidence="2 3" key="1">
    <citation type="submission" date="2024-01" db="EMBL/GenBank/DDBJ databases">
        <title>The complete chloroplast genome sequence of Lithospermum erythrorhizon: insights into the phylogenetic relationship among Boraginaceae species and the maternal lineages of purple gromwells.</title>
        <authorList>
            <person name="Okada T."/>
            <person name="Watanabe K."/>
        </authorList>
    </citation>
    <scope>NUCLEOTIDE SEQUENCE [LARGE SCALE GENOMIC DNA]</scope>
</reference>
<comment type="caution">
    <text evidence="2">The sequence shown here is derived from an EMBL/GenBank/DDBJ whole genome shotgun (WGS) entry which is preliminary data.</text>
</comment>
<dbReference type="EMBL" id="BAABME010027570">
    <property type="protein sequence ID" value="GAA0175785.1"/>
    <property type="molecule type" value="Genomic_DNA"/>
</dbReference>
<sequence length="106" mass="12291">MIISGSFEKPTLRRPTGDRQEPGRWYCESFMIESVEPTSYEEAMSSKDTDKWLIAMKSEMDSIKKKHDKDRDVHVYKAGLVAKGFEEVHDMNYNETRSPVTVLDVE</sequence>
<name>A0AAV3RIZ0_LITER</name>
<organism evidence="2 3">
    <name type="scientific">Lithospermum erythrorhizon</name>
    <name type="common">Purple gromwell</name>
    <name type="synonym">Lithospermum officinale var. erythrorhizon</name>
    <dbReference type="NCBI Taxonomy" id="34254"/>
    <lineage>
        <taxon>Eukaryota</taxon>
        <taxon>Viridiplantae</taxon>
        <taxon>Streptophyta</taxon>
        <taxon>Embryophyta</taxon>
        <taxon>Tracheophyta</taxon>
        <taxon>Spermatophyta</taxon>
        <taxon>Magnoliopsida</taxon>
        <taxon>eudicotyledons</taxon>
        <taxon>Gunneridae</taxon>
        <taxon>Pentapetalae</taxon>
        <taxon>asterids</taxon>
        <taxon>lamiids</taxon>
        <taxon>Boraginales</taxon>
        <taxon>Boraginaceae</taxon>
        <taxon>Boraginoideae</taxon>
        <taxon>Lithospermeae</taxon>
        <taxon>Lithospermum</taxon>
    </lineage>
</organism>
<accession>A0AAV3RIZ0</accession>
<feature type="region of interest" description="Disordered" evidence="1">
    <location>
        <begin position="1"/>
        <end position="21"/>
    </location>
</feature>
<evidence type="ECO:0000256" key="1">
    <source>
        <dbReference type="SAM" id="MobiDB-lite"/>
    </source>
</evidence>
<evidence type="ECO:0000313" key="3">
    <source>
        <dbReference type="Proteomes" id="UP001454036"/>
    </source>
</evidence>
<dbReference type="Proteomes" id="UP001454036">
    <property type="component" value="Unassembled WGS sequence"/>
</dbReference>